<name>A0A072PZE1_9EURO</name>
<protein>
    <submittedName>
        <fullName evidence="1">Uncharacterized protein</fullName>
    </submittedName>
</protein>
<dbReference type="STRING" id="1182545.A0A072PZE1"/>
<keyword evidence="2" id="KW-1185">Reference proteome</keyword>
<comment type="caution">
    <text evidence="1">The sequence shown here is derived from an EMBL/GenBank/DDBJ whole genome shotgun (WGS) entry which is preliminary data.</text>
</comment>
<sequence>MQFLIHANFVLAANREAVPDTDWNQALREGIVLAFVGLVIELVQPGDPLEFKWMRYLPGKTMEGFWEDLYDDTTYKLLGKAILRSRQGRLHDLNHMKFLPPWFIYELRPLLPDTDDDIYLSDRYEPFDIKVLKELGLKKISSTQIL</sequence>
<dbReference type="HOGENOM" id="CLU_1777437_0_0_1"/>
<evidence type="ECO:0000313" key="1">
    <source>
        <dbReference type="EMBL" id="KEF61000.1"/>
    </source>
</evidence>
<organism evidence="1 2">
    <name type="scientific">Exophiala aquamarina CBS 119918</name>
    <dbReference type="NCBI Taxonomy" id="1182545"/>
    <lineage>
        <taxon>Eukaryota</taxon>
        <taxon>Fungi</taxon>
        <taxon>Dikarya</taxon>
        <taxon>Ascomycota</taxon>
        <taxon>Pezizomycotina</taxon>
        <taxon>Eurotiomycetes</taxon>
        <taxon>Chaetothyriomycetidae</taxon>
        <taxon>Chaetothyriales</taxon>
        <taxon>Herpotrichiellaceae</taxon>
        <taxon>Exophiala</taxon>
    </lineage>
</organism>
<gene>
    <name evidence="1" type="ORF">A1O9_02564</name>
</gene>
<evidence type="ECO:0000313" key="2">
    <source>
        <dbReference type="Proteomes" id="UP000027920"/>
    </source>
</evidence>
<dbReference type="OrthoDB" id="1262810at2759"/>
<dbReference type="Proteomes" id="UP000027920">
    <property type="component" value="Unassembled WGS sequence"/>
</dbReference>
<dbReference type="VEuPathDB" id="FungiDB:A1O9_02564"/>
<accession>A0A072PZE1</accession>
<reference evidence="1 2" key="1">
    <citation type="submission" date="2013-03" db="EMBL/GenBank/DDBJ databases">
        <title>The Genome Sequence of Exophiala aquamarina CBS 119918.</title>
        <authorList>
            <consortium name="The Broad Institute Genomics Platform"/>
            <person name="Cuomo C."/>
            <person name="de Hoog S."/>
            <person name="Gorbushina A."/>
            <person name="Walker B."/>
            <person name="Young S.K."/>
            <person name="Zeng Q."/>
            <person name="Gargeya S."/>
            <person name="Fitzgerald M."/>
            <person name="Haas B."/>
            <person name="Abouelleil A."/>
            <person name="Allen A.W."/>
            <person name="Alvarado L."/>
            <person name="Arachchi H.M."/>
            <person name="Berlin A.M."/>
            <person name="Chapman S.B."/>
            <person name="Gainer-Dewar J."/>
            <person name="Goldberg J."/>
            <person name="Griggs A."/>
            <person name="Gujja S."/>
            <person name="Hansen M."/>
            <person name="Howarth C."/>
            <person name="Imamovic A."/>
            <person name="Ireland A."/>
            <person name="Larimer J."/>
            <person name="McCowan C."/>
            <person name="Murphy C."/>
            <person name="Pearson M."/>
            <person name="Poon T.W."/>
            <person name="Priest M."/>
            <person name="Roberts A."/>
            <person name="Saif S."/>
            <person name="Shea T."/>
            <person name="Sisk P."/>
            <person name="Sykes S."/>
            <person name="Wortman J."/>
            <person name="Nusbaum C."/>
            <person name="Birren B."/>
        </authorList>
    </citation>
    <scope>NUCLEOTIDE SEQUENCE [LARGE SCALE GENOMIC DNA]</scope>
    <source>
        <strain evidence="1 2">CBS 119918</strain>
    </source>
</reference>
<dbReference type="EMBL" id="AMGV01000002">
    <property type="protein sequence ID" value="KEF61000.1"/>
    <property type="molecule type" value="Genomic_DNA"/>
</dbReference>
<dbReference type="RefSeq" id="XP_013263590.1">
    <property type="nucleotide sequence ID" value="XM_013408136.1"/>
</dbReference>
<proteinExistence type="predicted"/>
<dbReference type="AlphaFoldDB" id="A0A072PZE1"/>
<dbReference type="GeneID" id="25277506"/>